<dbReference type="PROSITE" id="PS50885">
    <property type="entry name" value="HAMP"/>
    <property type="match status" value="2"/>
</dbReference>
<feature type="domain" description="T-SNARE coiled-coil homology" evidence="11">
    <location>
        <begin position="892"/>
        <end position="954"/>
    </location>
</feature>
<evidence type="ECO:0000256" key="3">
    <source>
        <dbReference type="ARBA" id="ARBA00022500"/>
    </source>
</evidence>
<evidence type="ECO:0000256" key="1">
    <source>
        <dbReference type="ARBA" id="ARBA00004651"/>
    </source>
</evidence>
<keyword evidence="4 9" id="KW-0812">Transmembrane</keyword>
<dbReference type="Gene3D" id="3.30.450.20">
    <property type="entry name" value="PAS domain"/>
    <property type="match status" value="3"/>
</dbReference>
<evidence type="ECO:0000313" key="13">
    <source>
        <dbReference type="EMBL" id="MCV3274341.1"/>
    </source>
</evidence>
<dbReference type="Pfam" id="PF13426">
    <property type="entry name" value="PAS_9"/>
    <property type="match status" value="1"/>
</dbReference>
<evidence type="ECO:0000256" key="8">
    <source>
        <dbReference type="PROSITE-ProRule" id="PRU00284"/>
    </source>
</evidence>
<keyword evidence="2" id="KW-1003">Cell membrane</keyword>
<dbReference type="InterPro" id="IPR000014">
    <property type="entry name" value="PAS"/>
</dbReference>
<dbReference type="PANTHER" id="PTHR43531">
    <property type="entry name" value="PROTEIN ICFG"/>
    <property type="match status" value="1"/>
</dbReference>
<dbReference type="InterPro" id="IPR000727">
    <property type="entry name" value="T_SNARE_dom"/>
</dbReference>
<dbReference type="EMBL" id="JALIEB010000039">
    <property type="protein sequence ID" value="MCV3274341.1"/>
    <property type="molecule type" value="Genomic_DNA"/>
</dbReference>
<keyword evidence="3" id="KW-0145">Chemotaxis</keyword>
<evidence type="ECO:0000256" key="5">
    <source>
        <dbReference type="ARBA" id="ARBA00022989"/>
    </source>
</evidence>
<gene>
    <name evidence="13" type="ORF">MUB52_23160</name>
</gene>
<dbReference type="InterPro" id="IPR004089">
    <property type="entry name" value="MCPsignal_dom"/>
</dbReference>
<dbReference type="SMART" id="SM00304">
    <property type="entry name" value="HAMP"/>
    <property type="match status" value="2"/>
</dbReference>
<evidence type="ECO:0000256" key="2">
    <source>
        <dbReference type="ARBA" id="ARBA00022475"/>
    </source>
</evidence>
<keyword evidence="5 9" id="KW-1133">Transmembrane helix</keyword>
<feature type="domain" description="Methyl-accepting transducer" evidence="10">
    <location>
        <begin position="733"/>
        <end position="962"/>
    </location>
</feature>
<feature type="domain" description="HAMP" evidence="12">
    <location>
        <begin position="676"/>
        <end position="728"/>
    </location>
</feature>
<keyword evidence="14" id="KW-1185">Reference proteome</keyword>
<dbReference type="SUPFAM" id="SSF158472">
    <property type="entry name" value="HAMP domain-like"/>
    <property type="match status" value="1"/>
</dbReference>
<evidence type="ECO:0000313" key="14">
    <source>
        <dbReference type="Proteomes" id="UP001208690"/>
    </source>
</evidence>
<keyword evidence="8" id="KW-0807">Transducer</keyword>
<feature type="transmembrane region" description="Helical" evidence="9">
    <location>
        <begin position="347"/>
        <end position="366"/>
    </location>
</feature>
<dbReference type="InterPro" id="IPR033479">
    <property type="entry name" value="dCache_1"/>
</dbReference>
<dbReference type="PROSITE" id="PS50111">
    <property type="entry name" value="CHEMOTAXIS_TRANSDUC_2"/>
    <property type="match status" value="1"/>
</dbReference>
<dbReference type="Gene3D" id="1.10.287.950">
    <property type="entry name" value="Methyl-accepting chemotaxis protein"/>
    <property type="match status" value="1"/>
</dbReference>
<sequence>MTNLLTRTRISLKLPVVMVAMIVLVIVAMGVVSYTKSEKTVLAAAEARLQALAESGSRTVTTYLESIQDNLMIEALNPYVADALASFAVAFQEIEDPVKLLQQMYITDNPHPLGEKDQLYSANSDLWYDALHAEYHPHFHDLQQRLGYYDVFLFDMDGNLVYSVFKELDFATNMNTGEWRDSGLAQVFSAASTLEPGQPPAFIDFAPYAPSAGAPAAFIGVPIFDKNGVALGVLAYQMPIDRFNNAAQAVSGLGETGGAFIIGADGLLRTDALMTEEVDILQTSVSDVVRAVVESGEAELLNTSGFNGQAVLAQVQPFSFLGTDLAIVIEQDAAEVLLPIVEMRNTFLLGGAILISAAAAIAILFARSISAPLSTVGRAMSAVAEKDYTTIVPHQGRGDEIGEIATTLEAFRGSLIKADAVGRDAAYKGAAFEASSAAMLLVGLDLKVVWANAALNTLFKDCEAEFAKALDQFDPDALVGSDFHKLHVSQDLRGAMSDATTMQPMSTTFKLGNVVLNLVAAPVTNSEGERIGFVTEWQDQTELLRNTAIMTSLSETQAQIEVTLDGKVSAMNFVAEKLVGGKTREFLGRPVANLLKMEHEAGEEARDFWRELVAGERVFGCFELTAGSDPAFVEGGFTAVADHTGQPGSFVLIANDVTASHIAKTANQAERRKMVAAQETVVDALRSALKSLSQGRLTDQIAADFPPEYLELRADYNEALSSLNTALNAISENAGSIHAESVEIARAADNLAARTETQASTLEETAAALDQMTASVRSAAERAKQTASLVKATEGKADEGGKVMMAAEKAMQDISESSKSITSIIEVIENISFQTNLLALNAGVEAARAGEAGRGFAVVASEVRALAQQSSQAATEIATLISTTGQQVDNGVSMVQKTGLALESIVSAVTEIATLVSEMSDATTEQAQGLDEINTAVNQLDGLTQQNAAMFEETTAASHALTAQAKSLSETIGKFDTDAGSSEQPARLAS</sequence>
<evidence type="ECO:0000256" key="7">
    <source>
        <dbReference type="ARBA" id="ARBA00029447"/>
    </source>
</evidence>
<dbReference type="Gene3D" id="1.10.8.500">
    <property type="entry name" value="HAMP domain in histidine kinase"/>
    <property type="match status" value="1"/>
</dbReference>
<organism evidence="13 14">
    <name type="scientific">Roseobacter sinensis</name>
    <dbReference type="NCBI Taxonomy" id="2931391"/>
    <lineage>
        <taxon>Bacteria</taxon>
        <taxon>Pseudomonadati</taxon>
        <taxon>Pseudomonadota</taxon>
        <taxon>Alphaproteobacteria</taxon>
        <taxon>Rhodobacterales</taxon>
        <taxon>Roseobacteraceae</taxon>
        <taxon>Roseobacter</taxon>
    </lineage>
</organism>
<dbReference type="Pfam" id="PF00672">
    <property type="entry name" value="HAMP"/>
    <property type="match status" value="1"/>
</dbReference>
<keyword evidence="6 9" id="KW-0472">Membrane</keyword>
<comment type="subcellular location">
    <subcellularLocation>
        <location evidence="1">Cell membrane</location>
        <topology evidence="1">Multi-pass membrane protein</topology>
    </subcellularLocation>
</comment>
<evidence type="ECO:0000256" key="4">
    <source>
        <dbReference type="ARBA" id="ARBA00022692"/>
    </source>
</evidence>
<dbReference type="Pfam" id="PF00015">
    <property type="entry name" value="MCPsignal"/>
    <property type="match status" value="1"/>
</dbReference>
<evidence type="ECO:0000259" key="10">
    <source>
        <dbReference type="PROSITE" id="PS50111"/>
    </source>
</evidence>
<name>A0ABT3BLA4_9RHOB</name>
<dbReference type="InterPro" id="IPR013656">
    <property type="entry name" value="PAS_4"/>
</dbReference>
<feature type="transmembrane region" description="Helical" evidence="9">
    <location>
        <begin position="12"/>
        <end position="32"/>
    </location>
</feature>
<dbReference type="PROSITE" id="PS50192">
    <property type="entry name" value="T_SNARE"/>
    <property type="match status" value="1"/>
</dbReference>
<dbReference type="InterPro" id="IPR051310">
    <property type="entry name" value="MCP_chemotaxis"/>
</dbReference>
<comment type="caution">
    <text evidence="13">The sequence shown here is derived from an EMBL/GenBank/DDBJ whole genome shotgun (WGS) entry which is preliminary data.</text>
</comment>
<proteinExistence type="inferred from homology"/>
<dbReference type="CDD" id="cd11386">
    <property type="entry name" value="MCP_signal"/>
    <property type="match status" value="1"/>
</dbReference>
<dbReference type="SUPFAM" id="SSF55785">
    <property type="entry name" value="PYP-like sensor domain (PAS domain)"/>
    <property type="match status" value="1"/>
</dbReference>
<dbReference type="InterPro" id="IPR003660">
    <property type="entry name" value="HAMP_dom"/>
</dbReference>
<dbReference type="SUPFAM" id="SSF58104">
    <property type="entry name" value="Methyl-accepting chemotaxis protein (MCP) signaling domain"/>
    <property type="match status" value="1"/>
</dbReference>
<accession>A0ABT3BLA4</accession>
<dbReference type="Pfam" id="PF08448">
    <property type="entry name" value="PAS_4"/>
    <property type="match status" value="1"/>
</dbReference>
<dbReference type="PANTHER" id="PTHR43531:SF11">
    <property type="entry name" value="METHYL-ACCEPTING CHEMOTAXIS PROTEIN 3"/>
    <property type="match status" value="1"/>
</dbReference>
<comment type="similarity">
    <text evidence="7">Belongs to the methyl-accepting chemotaxis (MCP) protein family.</text>
</comment>
<evidence type="ECO:0000256" key="9">
    <source>
        <dbReference type="SAM" id="Phobius"/>
    </source>
</evidence>
<dbReference type="Proteomes" id="UP001208690">
    <property type="component" value="Unassembled WGS sequence"/>
</dbReference>
<evidence type="ECO:0000259" key="11">
    <source>
        <dbReference type="PROSITE" id="PS50192"/>
    </source>
</evidence>
<dbReference type="CDD" id="cd06225">
    <property type="entry name" value="HAMP"/>
    <property type="match status" value="1"/>
</dbReference>
<reference evidence="13 14" key="1">
    <citation type="submission" date="2022-04" db="EMBL/GenBank/DDBJ databases">
        <title>Roseobacter sp. WL0113 is a bacterium isolated from neritic sediment.</title>
        <authorList>
            <person name="Wang L."/>
            <person name="He W."/>
            <person name="Zhang D.-F."/>
        </authorList>
    </citation>
    <scope>NUCLEOTIDE SEQUENCE [LARGE SCALE GENOMIC DNA]</scope>
    <source>
        <strain evidence="13 14">WL0113</strain>
    </source>
</reference>
<evidence type="ECO:0000259" key="12">
    <source>
        <dbReference type="PROSITE" id="PS50885"/>
    </source>
</evidence>
<dbReference type="SMART" id="SM00283">
    <property type="entry name" value="MA"/>
    <property type="match status" value="1"/>
</dbReference>
<protein>
    <submittedName>
        <fullName evidence="13">Methyl-accepting chemotaxis protein</fullName>
    </submittedName>
</protein>
<dbReference type="InterPro" id="IPR035965">
    <property type="entry name" value="PAS-like_dom_sf"/>
</dbReference>
<feature type="domain" description="HAMP" evidence="12">
    <location>
        <begin position="367"/>
        <end position="420"/>
    </location>
</feature>
<evidence type="ECO:0000256" key="6">
    <source>
        <dbReference type="ARBA" id="ARBA00023136"/>
    </source>
</evidence>
<dbReference type="Pfam" id="PF02743">
    <property type="entry name" value="dCache_1"/>
    <property type="match status" value="1"/>
</dbReference>
<dbReference type="RefSeq" id="WP_263846545.1">
    <property type="nucleotide sequence ID" value="NZ_JALIEB010000039.1"/>
</dbReference>